<gene>
    <name evidence="2" type="ORF">AMECASPLE_023026</name>
</gene>
<organism evidence="2 3">
    <name type="scientific">Ameca splendens</name>
    <dbReference type="NCBI Taxonomy" id="208324"/>
    <lineage>
        <taxon>Eukaryota</taxon>
        <taxon>Metazoa</taxon>
        <taxon>Chordata</taxon>
        <taxon>Craniata</taxon>
        <taxon>Vertebrata</taxon>
        <taxon>Euteleostomi</taxon>
        <taxon>Actinopterygii</taxon>
        <taxon>Neopterygii</taxon>
        <taxon>Teleostei</taxon>
        <taxon>Neoteleostei</taxon>
        <taxon>Acanthomorphata</taxon>
        <taxon>Ovalentaria</taxon>
        <taxon>Atherinomorphae</taxon>
        <taxon>Cyprinodontiformes</taxon>
        <taxon>Goodeidae</taxon>
        <taxon>Ameca</taxon>
    </lineage>
</organism>
<keyword evidence="1" id="KW-0732">Signal</keyword>
<name>A0ABV1ABF9_9TELE</name>
<dbReference type="Proteomes" id="UP001469553">
    <property type="component" value="Unassembled WGS sequence"/>
</dbReference>
<feature type="chain" id="PRO_5047182586" evidence="1">
    <location>
        <begin position="20"/>
        <end position="121"/>
    </location>
</feature>
<protein>
    <submittedName>
        <fullName evidence="2">Uncharacterized protein</fullName>
    </submittedName>
</protein>
<proteinExistence type="predicted"/>
<reference evidence="2 3" key="1">
    <citation type="submission" date="2021-06" db="EMBL/GenBank/DDBJ databases">
        <authorList>
            <person name="Palmer J.M."/>
        </authorList>
    </citation>
    <scope>NUCLEOTIDE SEQUENCE [LARGE SCALE GENOMIC DNA]</scope>
    <source>
        <strain evidence="2 3">AS_MEX2019</strain>
        <tissue evidence="2">Muscle</tissue>
    </source>
</reference>
<keyword evidence="3" id="KW-1185">Reference proteome</keyword>
<evidence type="ECO:0000313" key="3">
    <source>
        <dbReference type="Proteomes" id="UP001469553"/>
    </source>
</evidence>
<dbReference type="EMBL" id="JAHRIP010086731">
    <property type="protein sequence ID" value="MEQ2315499.1"/>
    <property type="molecule type" value="Genomic_DNA"/>
</dbReference>
<sequence>MWIHLALTCVWGIIQTTWGTLVSYSQVRRRSLSVEEVSPQIGCVCGAATSSIVSLLQTIVKFKLNQTKTRPREENGLIRLRLDTHLVFVLCPFVQAEAVQQQPGPEASSMHSDCRLLWAER</sequence>
<evidence type="ECO:0000313" key="2">
    <source>
        <dbReference type="EMBL" id="MEQ2315499.1"/>
    </source>
</evidence>
<feature type="signal peptide" evidence="1">
    <location>
        <begin position="1"/>
        <end position="19"/>
    </location>
</feature>
<accession>A0ABV1ABF9</accession>
<evidence type="ECO:0000256" key="1">
    <source>
        <dbReference type="SAM" id="SignalP"/>
    </source>
</evidence>
<comment type="caution">
    <text evidence="2">The sequence shown here is derived from an EMBL/GenBank/DDBJ whole genome shotgun (WGS) entry which is preliminary data.</text>
</comment>